<organism evidence="1 2">
    <name type="scientific">Pseudomonas mandelii</name>
    <dbReference type="NCBI Taxonomy" id="75612"/>
    <lineage>
        <taxon>Bacteria</taxon>
        <taxon>Pseudomonadati</taxon>
        <taxon>Pseudomonadota</taxon>
        <taxon>Gammaproteobacteria</taxon>
        <taxon>Pseudomonadales</taxon>
        <taxon>Pseudomonadaceae</taxon>
        <taxon>Pseudomonas</taxon>
    </lineage>
</organism>
<evidence type="ECO:0008006" key="3">
    <source>
        <dbReference type="Google" id="ProtNLM"/>
    </source>
</evidence>
<dbReference type="EMBL" id="LT629796">
    <property type="protein sequence ID" value="SDU55443.1"/>
    <property type="molecule type" value="Genomic_DNA"/>
</dbReference>
<gene>
    <name evidence="1" type="ORF">SAMN04489801_4345</name>
</gene>
<evidence type="ECO:0000313" key="2">
    <source>
        <dbReference type="Proteomes" id="UP000182476"/>
    </source>
</evidence>
<reference evidence="1 2" key="1">
    <citation type="submission" date="2016-10" db="EMBL/GenBank/DDBJ databases">
        <authorList>
            <person name="Varghese N."/>
            <person name="Submissions S."/>
        </authorList>
    </citation>
    <scope>NUCLEOTIDE SEQUENCE [LARGE SCALE GENOMIC DNA]</scope>
    <source>
        <strain evidence="1 2">LMG 21607</strain>
    </source>
</reference>
<dbReference type="Proteomes" id="UP000182476">
    <property type="component" value="Chromosome I"/>
</dbReference>
<proteinExistence type="predicted"/>
<keyword evidence="2" id="KW-1185">Reference proteome</keyword>
<evidence type="ECO:0000313" key="1">
    <source>
        <dbReference type="EMBL" id="SDU55443.1"/>
    </source>
</evidence>
<protein>
    <recommendedName>
        <fullName evidence="3">Lipoprotein</fullName>
    </recommendedName>
</protein>
<name>A0ABY0VTV2_9PSED</name>
<sequence>MSIWLLTLTGCFGSRPCENALNTSKVESYGRCLRNQQTEARIALVSYIGVRKCCLGRVSGPNSHSRTIKRLDSRPDRLKQSCDAENAHHSFEVVGEHMKAHFGAYPW</sequence>
<accession>A0ABY0VTV2</accession>